<dbReference type="Proteomes" id="UP001341840">
    <property type="component" value="Unassembled WGS sequence"/>
</dbReference>
<evidence type="ECO:0000313" key="1">
    <source>
        <dbReference type="EMBL" id="MED6142884.1"/>
    </source>
</evidence>
<dbReference type="EMBL" id="JASCZI010090624">
    <property type="protein sequence ID" value="MED6142884.1"/>
    <property type="molecule type" value="Genomic_DNA"/>
</dbReference>
<gene>
    <name evidence="1" type="ORF">PIB30_001652</name>
</gene>
<evidence type="ECO:0000313" key="2">
    <source>
        <dbReference type="Proteomes" id="UP001341840"/>
    </source>
</evidence>
<sequence length="98" mass="10334">MLLSAELLLPKLHRTHPHRCSSVHCSDGAVYSLYGESNPDNRSCFGSPESCNGASHQCSLEGGSLVGFSADPRGIAAEAAGGWQCSIGRLHELHRSSA</sequence>
<organism evidence="1 2">
    <name type="scientific">Stylosanthes scabra</name>
    <dbReference type="NCBI Taxonomy" id="79078"/>
    <lineage>
        <taxon>Eukaryota</taxon>
        <taxon>Viridiplantae</taxon>
        <taxon>Streptophyta</taxon>
        <taxon>Embryophyta</taxon>
        <taxon>Tracheophyta</taxon>
        <taxon>Spermatophyta</taxon>
        <taxon>Magnoliopsida</taxon>
        <taxon>eudicotyledons</taxon>
        <taxon>Gunneridae</taxon>
        <taxon>Pentapetalae</taxon>
        <taxon>rosids</taxon>
        <taxon>fabids</taxon>
        <taxon>Fabales</taxon>
        <taxon>Fabaceae</taxon>
        <taxon>Papilionoideae</taxon>
        <taxon>50 kb inversion clade</taxon>
        <taxon>dalbergioids sensu lato</taxon>
        <taxon>Dalbergieae</taxon>
        <taxon>Pterocarpus clade</taxon>
        <taxon>Stylosanthes</taxon>
    </lineage>
</organism>
<name>A0ABU6T2E3_9FABA</name>
<accession>A0ABU6T2E3</accession>
<keyword evidence="2" id="KW-1185">Reference proteome</keyword>
<protein>
    <submittedName>
        <fullName evidence="1">Uncharacterized protein</fullName>
    </submittedName>
</protein>
<reference evidence="1 2" key="1">
    <citation type="journal article" date="2023" name="Plants (Basel)">
        <title>Bridging the Gap: Combining Genomics and Transcriptomics Approaches to Understand Stylosanthes scabra, an Orphan Legume from the Brazilian Caatinga.</title>
        <authorList>
            <person name="Ferreira-Neto J.R.C."/>
            <person name="da Silva M.D."/>
            <person name="Binneck E."/>
            <person name="de Melo N.F."/>
            <person name="da Silva R.H."/>
            <person name="de Melo A.L.T.M."/>
            <person name="Pandolfi V."/>
            <person name="Bustamante F.O."/>
            <person name="Brasileiro-Vidal A.C."/>
            <person name="Benko-Iseppon A.M."/>
        </authorList>
    </citation>
    <scope>NUCLEOTIDE SEQUENCE [LARGE SCALE GENOMIC DNA]</scope>
    <source>
        <tissue evidence="1">Leaves</tissue>
    </source>
</reference>
<comment type="caution">
    <text evidence="1">The sequence shown here is derived from an EMBL/GenBank/DDBJ whole genome shotgun (WGS) entry which is preliminary data.</text>
</comment>
<proteinExistence type="predicted"/>